<dbReference type="AlphaFoldDB" id="A0A5S4V3D4"/>
<evidence type="ECO:0000313" key="2">
    <source>
        <dbReference type="Proteomes" id="UP000325243"/>
    </source>
</evidence>
<sequence length="77" mass="8487">MSSEAELAEERLAFADRIIGLEEQVRELQAASRLTPTETVAAEANLAGIKSSLTWRAGRVVMLPVRVLRVVKRRVLG</sequence>
<comment type="caution">
    <text evidence="1">The sequence shown here is derived from an EMBL/GenBank/DDBJ whole genome shotgun (WGS) entry which is preliminary data.</text>
</comment>
<protein>
    <recommendedName>
        <fullName evidence="3">DUF3618 domain-containing protein</fullName>
    </recommendedName>
</protein>
<dbReference type="EMBL" id="VSSB01000001">
    <property type="protein sequence ID" value="TYL52529.1"/>
    <property type="molecule type" value="Genomic_DNA"/>
</dbReference>
<name>A0A5S4V3D4_9MICO</name>
<reference evidence="1 2" key="1">
    <citation type="submission" date="2019-08" db="EMBL/GenBank/DDBJ databases">
        <authorList>
            <person name="Hu J."/>
        </authorList>
    </citation>
    <scope>NUCLEOTIDE SEQUENCE [LARGE SCALE GENOMIC DNA]</scope>
    <source>
        <strain evidence="1 2">NEAU-184</strain>
    </source>
</reference>
<proteinExistence type="predicted"/>
<evidence type="ECO:0008006" key="3">
    <source>
        <dbReference type="Google" id="ProtNLM"/>
    </source>
</evidence>
<keyword evidence="2" id="KW-1185">Reference proteome</keyword>
<organism evidence="1 2">
    <name type="scientific">Agromyces mariniharenae</name>
    <dbReference type="NCBI Taxonomy" id="2604423"/>
    <lineage>
        <taxon>Bacteria</taxon>
        <taxon>Bacillati</taxon>
        <taxon>Actinomycetota</taxon>
        <taxon>Actinomycetes</taxon>
        <taxon>Micrococcales</taxon>
        <taxon>Microbacteriaceae</taxon>
        <taxon>Agromyces</taxon>
    </lineage>
</organism>
<gene>
    <name evidence="1" type="ORF">FYC51_01855</name>
</gene>
<evidence type="ECO:0000313" key="1">
    <source>
        <dbReference type="EMBL" id="TYL52529.1"/>
    </source>
</evidence>
<dbReference type="Proteomes" id="UP000325243">
    <property type="component" value="Unassembled WGS sequence"/>
</dbReference>
<dbReference type="RefSeq" id="WP_148731992.1">
    <property type="nucleotide sequence ID" value="NZ_VSSB01000001.1"/>
</dbReference>
<accession>A0A5S4V3D4</accession>